<dbReference type="AlphaFoldDB" id="A0AAN6MXP4"/>
<feature type="domain" description="FAD-binding PCMH-type" evidence="5">
    <location>
        <begin position="81"/>
        <end position="253"/>
    </location>
</feature>
<dbReference type="PANTHER" id="PTHR42973">
    <property type="entry name" value="BINDING OXIDOREDUCTASE, PUTATIVE (AFU_ORTHOLOGUE AFUA_1G17690)-RELATED"/>
    <property type="match status" value="1"/>
</dbReference>
<dbReference type="SUPFAM" id="SSF56176">
    <property type="entry name" value="FAD-binding/transporter-associated domain-like"/>
    <property type="match status" value="1"/>
</dbReference>
<dbReference type="InterPro" id="IPR006094">
    <property type="entry name" value="Oxid_FAD_bind_N"/>
</dbReference>
<comment type="similarity">
    <text evidence="1">Belongs to the oxygen-dependent FAD-linked oxidoreductase family.</text>
</comment>
<name>A0AAN6MXP4_9PEZI</name>
<dbReference type="InterPro" id="IPR016166">
    <property type="entry name" value="FAD-bd_PCMH"/>
</dbReference>
<evidence type="ECO:0000259" key="5">
    <source>
        <dbReference type="PROSITE" id="PS51387"/>
    </source>
</evidence>
<accession>A0AAN6MXP4</accession>
<evidence type="ECO:0000256" key="4">
    <source>
        <dbReference type="ARBA" id="ARBA00023002"/>
    </source>
</evidence>
<comment type="caution">
    <text evidence="6">The sequence shown here is derived from an EMBL/GenBank/DDBJ whole genome shotgun (WGS) entry which is preliminary data.</text>
</comment>
<dbReference type="PROSITE" id="PS51387">
    <property type="entry name" value="FAD_PCMH"/>
    <property type="match status" value="1"/>
</dbReference>
<evidence type="ECO:0000256" key="2">
    <source>
        <dbReference type="ARBA" id="ARBA00022630"/>
    </source>
</evidence>
<dbReference type="EMBL" id="MU853924">
    <property type="protein sequence ID" value="KAK3935425.1"/>
    <property type="molecule type" value="Genomic_DNA"/>
</dbReference>
<dbReference type="Proteomes" id="UP001303473">
    <property type="component" value="Unassembled WGS sequence"/>
</dbReference>
<dbReference type="GO" id="GO:0016491">
    <property type="term" value="F:oxidoreductase activity"/>
    <property type="evidence" value="ECO:0007669"/>
    <property type="project" value="UniProtKB-KW"/>
</dbReference>
<evidence type="ECO:0000256" key="3">
    <source>
        <dbReference type="ARBA" id="ARBA00022827"/>
    </source>
</evidence>
<keyword evidence="3" id="KW-0274">FAD</keyword>
<dbReference type="GO" id="GO:0071949">
    <property type="term" value="F:FAD binding"/>
    <property type="evidence" value="ECO:0007669"/>
    <property type="project" value="InterPro"/>
</dbReference>
<dbReference type="PANTHER" id="PTHR42973:SF54">
    <property type="entry name" value="FAD-BINDING PCMH-TYPE DOMAIN-CONTAINING PROTEIN"/>
    <property type="match status" value="1"/>
</dbReference>
<dbReference type="InterPro" id="IPR016169">
    <property type="entry name" value="FAD-bd_PCMH_sub2"/>
</dbReference>
<sequence>MGKKSLGEFIAALRLTEGRAADLEARLAQHPDTEPSPEARDTTTSNIFFACICLEAALGANSVSTAPVKQTLVDENWSNACWLTPACIVEPNSASDVSKILTVIEQFQTPSAVRSGGHSPNPGWSSISQLGILIDLSRLNQIIVSSDRQTVTVGPGQRWGNVYTTLDAYGVTVIGGRVSTVGVGGLILGGGYFYSSSEYGLAADNVKSFEVVLSDGTVTTASAQENPDLFWALKGGGPNFGIVTSYELNTVPVHEIWYEGFAFSNDQVPAIFDAYAAWQNSSDFDVKATASFIINLEATLLALVYSAPSNGRPAAFAPFDGVIASGMQIVPPTNGTVLSFFELVNSLSPVIPGGRHDYRAASSQVDAQLYKDVYNIWAPQAAAVNKATGANQTFAIQPFPKNLVQQGILKGGNPLGMPLENFQAWTSVVDWTNTAQDAEVRSVSIETTEAWQQLSQERGLAVNLTYMTISS</sequence>
<dbReference type="InterPro" id="IPR050416">
    <property type="entry name" value="FAD-linked_Oxidoreductase"/>
</dbReference>
<proteinExistence type="inferred from homology"/>
<evidence type="ECO:0000256" key="1">
    <source>
        <dbReference type="ARBA" id="ARBA00005466"/>
    </source>
</evidence>
<dbReference type="Gene3D" id="3.30.465.10">
    <property type="match status" value="1"/>
</dbReference>
<gene>
    <name evidence="6" type="ORF">QBC46DRAFT_323404</name>
</gene>
<evidence type="ECO:0000313" key="7">
    <source>
        <dbReference type="Proteomes" id="UP001303473"/>
    </source>
</evidence>
<protein>
    <submittedName>
        <fullName evidence="6">FAD linked oxidase</fullName>
    </submittedName>
</protein>
<keyword evidence="2" id="KW-0285">Flavoprotein</keyword>
<reference evidence="7" key="1">
    <citation type="journal article" date="2023" name="Mol. Phylogenet. Evol.">
        <title>Genome-scale phylogeny and comparative genomics of the fungal order Sordariales.</title>
        <authorList>
            <person name="Hensen N."/>
            <person name="Bonometti L."/>
            <person name="Westerberg I."/>
            <person name="Brannstrom I.O."/>
            <person name="Guillou S."/>
            <person name="Cros-Aarteil S."/>
            <person name="Calhoun S."/>
            <person name="Haridas S."/>
            <person name="Kuo A."/>
            <person name="Mondo S."/>
            <person name="Pangilinan J."/>
            <person name="Riley R."/>
            <person name="LaButti K."/>
            <person name="Andreopoulos B."/>
            <person name="Lipzen A."/>
            <person name="Chen C."/>
            <person name="Yan M."/>
            <person name="Daum C."/>
            <person name="Ng V."/>
            <person name="Clum A."/>
            <person name="Steindorff A."/>
            <person name="Ohm R.A."/>
            <person name="Martin F."/>
            <person name="Silar P."/>
            <person name="Natvig D.O."/>
            <person name="Lalanne C."/>
            <person name="Gautier V."/>
            <person name="Ament-Velasquez S.L."/>
            <person name="Kruys A."/>
            <person name="Hutchinson M.I."/>
            <person name="Powell A.J."/>
            <person name="Barry K."/>
            <person name="Miller A.N."/>
            <person name="Grigoriev I.V."/>
            <person name="Debuchy R."/>
            <person name="Gladieux P."/>
            <person name="Hiltunen Thoren M."/>
            <person name="Johannesson H."/>
        </authorList>
    </citation>
    <scope>NUCLEOTIDE SEQUENCE [LARGE SCALE GENOMIC DNA]</scope>
    <source>
        <strain evidence="7">CBS 340.73</strain>
    </source>
</reference>
<organism evidence="6 7">
    <name type="scientific">Diplogelasinospora grovesii</name>
    <dbReference type="NCBI Taxonomy" id="303347"/>
    <lineage>
        <taxon>Eukaryota</taxon>
        <taxon>Fungi</taxon>
        <taxon>Dikarya</taxon>
        <taxon>Ascomycota</taxon>
        <taxon>Pezizomycotina</taxon>
        <taxon>Sordariomycetes</taxon>
        <taxon>Sordariomycetidae</taxon>
        <taxon>Sordariales</taxon>
        <taxon>Diplogelasinosporaceae</taxon>
        <taxon>Diplogelasinospora</taxon>
    </lineage>
</organism>
<evidence type="ECO:0000313" key="6">
    <source>
        <dbReference type="EMBL" id="KAK3935425.1"/>
    </source>
</evidence>
<dbReference type="Pfam" id="PF01565">
    <property type="entry name" value="FAD_binding_4"/>
    <property type="match status" value="1"/>
</dbReference>
<keyword evidence="4" id="KW-0560">Oxidoreductase</keyword>
<keyword evidence="7" id="KW-1185">Reference proteome</keyword>
<dbReference type="InterPro" id="IPR036318">
    <property type="entry name" value="FAD-bd_PCMH-like_sf"/>
</dbReference>